<dbReference type="VEuPathDB" id="FungiDB:MMYC01_210113"/>
<feature type="domain" description="SnoaL-like" evidence="2">
    <location>
        <begin position="233"/>
        <end position="370"/>
    </location>
</feature>
<evidence type="ECO:0000256" key="1">
    <source>
        <dbReference type="SAM" id="SignalP"/>
    </source>
</evidence>
<evidence type="ECO:0000259" key="2">
    <source>
        <dbReference type="Pfam" id="PF13577"/>
    </source>
</evidence>
<dbReference type="Pfam" id="PF13577">
    <property type="entry name" value="SnoaL_4"/>
    <property type="match status" value="3"/>
</dbReference>
<feature type="signal peptide" evidence="1">
    <location>
        <begin position="1"/>
        <end position="19"/>
    </location>
</feature>
<dbReference type="Proteomes" id="UP000078237">
    <property type="component" value="Unassembled WGS sequence"/>
</dbReference>
<evidence type="ECO:0000313" key="4">
    <source>
        <dbReference type="Proteomes" id="UP000078237"/>
    </source>
</evidence>
<organism evidence="3 4">
    <name type="scientific">Madurella mycetomatis</name>
    <dbReference type="NCBI Taxonomy" id="100816"/>
    <lineage>
        <taxon>Eukaryota</taxon>
        <taxon>Fungi</taxon>
        <taxon>Dikarya</taxon>
        <taxon>Ascomycota</taxon>
        <taxon>Pezizomycotina</taxon>
        <taxon>Sordariomycetes</taxon>
        <taxon>Sordariomycetidae</taxon>
        <taxon>Sordariales</taxon>
        <taxon>Sordariales incertae sedis</taxon>
        <taxon>Madurella</taxon>
    </lineage>
</organism>
<feature type="chain" id="PRO_5008043220" description="SnoaL-like domain-containing protein" evidence="1">
    <location>
        <begin position="20"/>
        <end position="773"/>
    </location>
</feature>
<dbReference type="InterPro" id="IPR037401">
    <property type="entry name" value="SnoaL-like"/>
</dbReference>
<dbReference type="EMBL" id="LCTW02000415">
    <property type="protein sequence ID" value="KXX73845.1"/>
    <property type="molecule type" value="Genomic_DNA"/>
</dbReference>
<comment type="caution">
    <text evidence="3">The sequence shown here is derived from an EMBL/GenBank/DDBJ whole genome shotgun (WGS) entry which is preliminary data.</text>
</comment>
<name>A0A175VRF8_9PEZI</name>
<feature type="domain" description="SnoaL-like" evidence="2">
    <location>
        <begin position="42"/>
        <end position="170"/>
    </location>
</feature>
<dbReference type="InterPro" id="IPR032710">
    <property type="entry name" value="NTF2-like_dom_sf"/>
</dbReference>
<proteinExistence type="predicted"/>
<dbReference type="Gene3D" id="3.10.450.50">
    <property type="match status" value="3"/>
</dbReference>
<feature type="domain" description="SnoaL-like" evidence="2">
    <location>
        <begin position="440"/>
        <end position="558"/>
    </location>
</feature>
<evidence type="ECO:0000313" key="3">
    <source>
        <dbReference type="EMBL" id="KXX73845.1"/>
    </source>
</evidence>
<keyword evidence="4" id="KW-1185">Reference proteome</keyword>
<protein>
    <recommendedName>
        <fullName evidence="2">SnoaL-like domain-containing protein</fullName>
    </recommendedName>
</protein>
<keyword evidence="1" id="KW-0732">Signal</keyword>
<sequence>MKLLLGLLLFNATISLAASSRHDAIAGVTRAASLNSLARDVERVESVREVKDVTATFAQLAQFGRYADMAALFTDDGSLLWGNASVRGNKAIENWLKNDAGDMNGIKTGSLDTLIAATPLVNLAVDGRTAKGRFSGWRFQGDGAGKTRIQGGIYENEYALVDGQWKISLLRYYPLYSGNYANGWRNIGGRDFGTVPPFHYTSDEAGIPIPPPIGDAPETEATMEELQHRIDILNDEDDVRNLQHAYGYYVDRRMWTDVVDLFGGHSVGVTIDNVGSFTGYNGIQEALEQWMGPEGLSQGILNEHLIFDTVISIRPSVDVDVDVPEQVADARGIEIALIGDANENTASWRFNFFQNTFVKQNGIWHISNMTISPLVVANYSDGWGNGSIMPKSTVKPHILPYTGRSNRKPESSGAPQDLSELGLRLKRSAAYDGSENVSNAYGFYIDFIDGEACSNMAAIHAREGNKESPFAGFYQTRQRVLEACTSFYGTSERESRRGVSFHWRPQPVIHVSSDGRSSNVRARLLQPSTDRNTSGTLRGGMYHDQAVEEDGIWRLWSVTIDEFYWTMSNWEDGWSGVAPRPQNASNPPPRDLIEQYPPDLLLTEMGDPRETGFMGGSGRYVAWPEIQRMWFAYRNPVTGRVPDSYWPGCVPCQHRPEWNLTQHGWQEPPTGPTIVRAGLAANRGDQPIRVTVSVTPGPNEPVSGVVTLESREANMQHLLTAEDEGRVTFPLPRNLSSGLHVITTRFLGSDRLYPGQDTIEFVIPGGPYPRAPN</sequence>
<dbReference type="SUPFAM" id="SSF54427">
    <property type="entry name" value="NTF2-like"/>
    <property type="match status" value="3"/>
</dbReference>
<gene>
    <name evidence="3" type="ORF">MMYC01_210113</name>
</gene>
<accession>A0A175VRF8</accession>
<dbReference type="AlphaFoldDB" id="A0A175VRF8"/>
<dbReference type="OrthoDB" id="5175824at2759"/>
<reference evidence="3 4" key="1">
    <citation type="journal article" date="2016" name="Genome Announc.">
        <title>Genome Sequence of Madurella mycetomatis mm55, Isolated from a Human Mycetoma Case in Sudan.</title>
        <authorList>
            <person name="Smit S."/>
            <person name="Derks M.F."/>
            <person name="Bervoets S."/>
            <person name="Fahal A."/>
            <person name="van Leeuwen W."/>
            <person name="van Belkum A."/>
            <person name="van de Sande W.W."/>
        </authorList>
    </citation>
    <scope>NUCLEOTIDE SEQUENCE [LARGE SCALE GENOMIC DNA]</scope>
    <source>
        <strain evidence="4">mm55</strain>
    </source>
</reference>